<accession>A0ABD3GRR5</accession>
<sequence length="591" mass="66784">MAPSEELSGADGRSTEEEKSEPNGVFLSHAYESRGFRKFWLANDDEKEPTLPPEQTEKYVIADPKTGKGHRGLFYYIADLVRGDGRWKKSINLSDKVDQVVDPSQTWQARMSLLFLKLLWWLNGPMKWFGHFLEDKLNLFLANGGIFKTIIRALFRRHQLVIPHRESEDYASFIGILDPRVALYSPGVSSSSVKSNEEANATVFSGTDFGSKYTADVLVMASKLAYENAKFVEKVVTKSWKMNFVGFYNCWNEFQKQKNTQVFLFTDKPENAKAIVVAFRGTEPFNALDWSTDFDFSWYEMPDLGKIHVGFLEALGLGDRKRMETFVDMYDNACDQRANAHHGSSLSGLPDDVVADDDKKLAYDDVTAKVKQLMAKNPDAKLFLTGHSLGGALANLYTALLFFNKEDSITSRLGALYTFGQPRVGGQHYCDYLIGKVQEARYWRVVFGNDLVPRVPFDDTVFQFKHCGYCYYYDDNYQAVVLVESPNKDYFSWKISTIIGQRIGALYSLILAILAGWKYGPEYREGLTAIIVRAFGVVTPGMTSHLLNNYVNAVRLGPSLLEPKLQEGSPIILPGSSFFLGNRKKSTPKHD</sequence>
<evidence type="ECO:0000256" key="1">
    <source>
        <dbReference type="SAM" id="MobiDB-lite"/>
    </source>
</evidence>
<dbReference type="InterPro" id="IPR029058">
    <property type="entry name" value="AB_hydrolase_fold"/>
</dbReference>
<gene>
    <name evidence="3" type="ORF">R1sor_024609</name>
</gene>
<evidence type="ECO:0000259" key="2">
    <source>
        <dbReference type="Pfam" id="PF01764"/>
    </source>
</evidence>
<dbReference type="PANTHER" id="PTHR46086:SF3">
    <property type="entry name" value="TRIACYLGLYCEROL LIPASE OBL1"/>
    <property type="match status" value="1"/>
</dbReference>
<reference evidence="3 4" key="1">
    <citation type="submission" date="2024-09" db="EMBL/GenBank/DDBJ databases">
        <title>Chromosome-scale assembly of Riccia sorocarpa.</title>
        <authorList>
            <person name="Paukszto L."/>
        </authorList>
    </citation>
    <scope>NUCLEOTIDE SEQUENCE [LARGE SCALE GENOMIC DNA]</scope>
    <source>
        <strain evidence="3">LP-2024</strain>
        <tissue evidence="3">Aerial parts of the thallus</tissue>
    </source>
</reference>
<comment type="caution">
    <text evidence="3">The sequence shown here is derived from an EMBL/GenBank/DDBJ whole genome shotgun (WGS) entry which is preliminary data.</text>
</comment>
<dbReference type="AlphaFoldDB" id="A0ABD3GRR5"/>
<name>A0ABD3GRR5_9MARC</name>
<dbReference type="PANTHER" id="PTHR46086">
    <property type="entry name" value="ALPHA/BETA-HYDROLASES SUPERFAMILY PROTEIN"/>
    <property type="match status" value="1"/>
</dbReference>
<dbReference type="EMBL" id="JBJQOH010000007">
    <property type="protein sequence ID" value="KAL3681653.1"/>
    <property type="molecule type" value="Genomic_DNA"/>
</dbReference>
<organism evidence="3 4">
    <name type="scientific">Riccia sorocarpa</name>
    <dbReference type="NCBI Taxonomy" id="122646"/>
    <lineage>
        <taxon>Eukaryota</taxon>
        <taxon>Viridiplantae</taxon>
        <taxon>Streptophyta</taxon>
        <taxon>Embryophyta</taxon>
        <taxon>Marchantiophyta</taxon>
        <taxon>Marchantiopsida</taxon>
        <taxon>Marchantiidae</taxon>
        <taxon>Marchantiales</taxon>
        <taxon>Ricciaceae</taxon>
        <taxon>Riccia</taxon>
    </lineage>
</organism>
<dbReference type="Gene3D" id="3.40.50.1820">
    <property type="entry name" value="alpha/beta hydrolase"/>
    <property type="match status" value="1"/>
</dbReference>
<proteinExistence type="predicted"/>
<dbReference type="SUPFAM" id="SSF53474">
    <property type="entry name" value="alpha/beta-Hydrolases"/>
    <property type="match status" value="1"/>
</dbReference>
<keyword evidence="4" id="KW-1185">Reference proteome</keyword>
<evidence type="ECO:0000313" key="3">
    <source>
        <dbReference type="EMBL" id="KAL3681653.1"/>
    </source>
</evidence>
<dbReference type="Pfam" id="PF01764">
    <property type="entry name" value="Lipase_3"/>
    <property type="match status" value="1"/>
</dbReference>
<dbReference type="InterPro" id="IPR002921">
    <property type="entry name" value="Fungal_lipase-type"/>
</dbReference>
<evidence type="ECO:0000313" key="4">
    <source>
        <dbReference type="Proteomes" id="UP001633002"/>
    </source>
</evidence>
<dbReference type="Proteomes" id="UP001633002">
    <property type="component" value="Unassembled WGS sequence"/>
</dbReference>
<feature type="region of interest" description="Disordered" evidence="1">
    <location>
        <begin position="1"/>
        <end position="26"/>
    </location>
</feature>
<protein>
    <recommendedName>
        <fullName evidence="2">Fungal lipase-type domain-containing protein</fullName>
    </recommendedName>
</protein>
<dbReference type="CDD" id="cd00519">
    <property type="entry name" value="Lipase_3"/>
    <property type="match status" value="1"/>
</dbReference>
<dbReference type="InterPro" id="IPR044819">
    <property type="entry name" value="OBL-like"/>
</dbReference>
<feature type="domain" description="Fungal lipase-type" evidence="2">
    <location>
        <begin position="276"/>
        <end position="458"/>
    </location>
</feature>